<reference evidence="4" key="1">
    <citation type="submission" date="2018-09" db="EMBL/GenBank/DDBJ databases">
        <title>The complete genome of Acinetobacter sp. strain WCHAc010005.</title>
        <authorList>
            <person name="Hu Y."/>
            <person name="Long H."/>
            <person name="Feng Y."/>
            <person name="Zong Z."/>
        </authorList>
    </citation>
    <scope>NUCLEOTIDE SEQUENCE [LARGE SCALE GENOMIC DNA]</scope>
    <source>
        <strain evidence="4">WCHAc010005</strain>
    </source>
</reference>
<accession>A0A3B7LRV5</accession>
<evidence type="ECO:0000256" key="1">
    <source>
        <dbReference type="SAM" id="MobiDB-lite"/>
    </source>
</evidence>
<sequence>MSSSNSSTYTTSYTFADVEKVVRSIKADLVMIASSTKAITESEAKEYAHDIELLAKNDYLSKVDVTLINSYGSEIRAIQYTFQTENASGSERPGGVMWPHTPDGRVRIILSHTDKYRSESDKVSKLPFEITWVSTTESTNHSSLSAVGERGYSSNGYGANRSDYS</sequence>
<dbReference type="EMBL" id="CP032134">
    <property type="protein sequence ID" value="AXY55338.1"/>
    <property type="molecule type" value="Genomic_DNA"/>
</dbReference>
<organism evidence="3 4">
    <name type="scientific">Acinetobacter chinensis</name>
    <dbReference type="NCBI Taxonomy" id="2004650"/>
    <lineage>
        <taxon>Bacteria</taxon>
        <taxon>Pseudomonadati</taxon>
        <taxon>Pseudomonadota</taxon>
        <taxon>Gammaproteobacteria</taxon>
        <taxon>Moraxellales</taxon>
        <taxon>Moraxellaceae</taxon>
        <taxon>Acinetobacter</taxon>
    </lineage>
</organism>
<dbReference type="Proteomes" id="UP000263753">
    <property type="component" value="Chromosome"/>
</dbReference>
<feature type="domain" description="Bacterial HORMA" evidence="2">
    <location>
        <begin position="4"/>
        <end position="164"/>
    </location>
</feature>
<feature type="region of interest" description="Disordered" evidence="1">
    <location>
        <begin position="137"/>
        <end position="165"/>
    </location>
</feature>
<dbReference type="InterPro" id="IPR041162">
    <property type="entry name" value="Bact_HORMA_1"/>
</dbReference>
<evidence type="ECO:0000313" key="4">
    <source>
        <dbReference type="Proteomes" id="UP000263753"/>
    </source>
</evidence>
<name>A0A3B7LRV5_9GAMM</name>
<evidence type="ECO:0000259" key="2">
    <source>
        <dbReference type="Pfam" id="PF18138"/>
    </source>
</evidence>
<dbReference type="KEGG" id="achi:CDG60_01170"/>
<protein>
    <recommendedName>
        <fullName evidence="2">Bacterial HORMA domain-containing protein</fullName>
    </recommendedName>
</protein>
<dbReference type="AlphaFoldDB" id="A0A3B7LRV5"/>
<dbReference type="Pfam" id="PF18138">
    <property type="entry name" value="bacHORMA_1"/>
    <property type="match status" value="1"/>
</dbReference>
<proteinExistence type="predicted"/>
<feature type="compositionally biased region" description="Polar residues" evidence="1">
    <location>
        <begin position="152"/>
        <end position="165"/>
    </location>
</feature>
<dbReference type="RefSeq" id="WP_087512955.1">
    <property type="nucleotide sequence ID" value="NZ_CP032134.1"/>
</dbReference>
<evidence type="ECO:0000313" key="3">
    <source>
        <dbReference type="EMBL" id="AXY55338.1"/>
    </source>
</evidence>
<gene>
    <name evidence="3" type="ORF">CDG60_01170</name>
</gene>